<proteinExistence type="predicted"/>
<comment type="caution">
    <text evidence="2">The sequence shown here is derived from an EMBL/GenBank/DDBJ whole genome shotgun (WGS) entry which is preliminary data.</text>
</comment>
<dbReference type="Pfam" id="PF13508">
    <property type="entry name" value="Acetyltransf_7"/>
    <property type="match status" value="1"/>
</dbReference>
<evidence type="ECO:0000313" key="2">
    <source>
        <dbReference type="EMBL" id="MFC4200874.1"/>
    </source>
</evidence>
<keyword evidence="3" id="KW-1185">Reference proteome</keyword>
<protein>
    <submittedName>
        <fullName evidence="2">GNAT family N-acetyltransferase</fullName>
    </submittedName>
</protein>
<feature type="domain" description="N-acetyltransferase" evidence="1">
    <location>
        <begin position="10"/>
        <end position="155"/>
    </location>
</feature>
<dbReference type="Proteomes" id="UP001595848">
    <property type="component" value="Unassembled WGS sequence"/>
</dbReference>
<reference evidence="3" key="1">
    <citation type="journal article" date="2019" name="Int. J. Syst. Evol. Microbiol.">
        <title>The Global Catalogue of Microorganisms (GCM) 10K type strain sequencing project: providing services to taxonomists for standard genome sequencing and annotation.</title>
        <authorList>
            <consortium name="The Broad Institute Genomics Platform"/>
            <consortium name="The Broad Institute Genome Sequencing Center for Infectious Disease"/>
            <person name="Wu L."/>
            <person name="Ma J."/>
        </authorList>
    </citation>
    <scope>NUCLEOTIDE SEQUENCE [LARGE SCALE GENOMIC DNA]</scope>
    <source>
        <strain evidence="3">LMG 24813</strain>
    </source>
</reference>
<sequence>MDDKNRPLNVAFASTSHGDAETLVQMRIDAMRESLERIGRYDPQRARNRFLSSFDPACCRFIVANGVSVGFVVAKTTGDHLALEHLYIVPAYQGRGIGSAVLASVFADADARSIPVKVGALRDSDSNRFYQRHGFVKIDESEWDIYYLRESRTKPGDNGRIKQQGLQP</sequence>
<dbReference type="CDD" id="cd04301">
    <property type="entry name" value="NAT_SF"/>
    <property type="match status" value="1"/>
</dbReference>
<gene>
    <name evidence="2" type="ORF">ACFOY1_07910</name>
</gene>
<organism evidence="2 3">
    <name type="scientific">Candidimonas humi</name>
    <dbReference type="NCBI Taxonomy" id="683355"/>
    <lineage>
        <taxon>Bacteria</taxon>
        <taxon>Pseudomonadati</taxon>
        <taxon>Pseudomonadota</taxon>
        <taxon>Betaproteobacteria</taxon>
        <taxon>Burkholderiales</taxon>
        <taxon>Alcaligenaceae</taxon>
        <taxon>Candidimonas</taxon>
    </lineage>
</organism>
<dbReference type="RefSeq" id="WP_217963916.1">
    <property type="nucleotide sequence ID" value="NZ_JAHTBN010000003.1"/>
</dbReference>
<name>A0ABV8NYH8_9BURK</name>
<accession>A0ABV8NYH8</accession>
<evidence type="ECO:0000313" key="3">
    <source>
        <dbReference type="Proteomes" id="UP001595848"/>
    </source>
</evidence>
<dbReference type="EMBL" id="JBHSBV010000002">
    <property type="protein sequence ID" value="MFC4200874.1"/>
    <property type="molecule type" value="Genomic_DNA"/>
</dbReference>
<evidence type="ECO:0000259" key="1">
    <source>
        <dbReference type="PROSITE" id="PS51186"/>
    </source>
</evidence>
<dbReference type="PROSITE" id="PS51186">
    <property type="entry name" value="GNAT"/>
    <property type="match status" value="1"/>
</dbReference>
<dbReference type="InterPro" id="IPR000182">
    <property type="entry name" value="GNAT_dom"/>
</dbReference>